<feature type="domain" description="DUF7730" evidence="2">
    <location>
        <begin position="115"/>
        <end position="271"/>
    </location>
</feature>
<protein>
    <recommendedName>
        <fullName evidence="2">DUF7730 domain-containing protein</fullName>
    </recommendedName>
</protein>
<dbReference type="Proteomes" id="UP000250266">
    <property type="component" value="Unassembled WGS sequence"/>
</dbReference>
<feature type="compositionally biased region" description="Basic and acidic residues" evidence="1">
    <location>
        <begin position="79"/>
        <end position="89"/>
    </location>
</feature>
<sequence length="520" mass="58843">MEEQRSQGVPDSSGEHVRKELVLLPGPSCLEPMDNTELSRLNQVTRDCEEAYSRILHTDYSNGPWAKYIPKPTESILPVREDSSPHEQADSSQEEADFYGTLSNSPPAEHKPFEFLSLPAHLRQQIYIYLLADPTTSQTLVHIIRSPQIPCYKLTRPRPPKLTYRLTPPPASPFTTSLLLANRTIYNEALPVLYHHKTFYLNDLEGLLPIFLHKLSTSARTHIRSLRISADPVDSINSPPFFAQDRTKPSFHWAITCAQIAKLTTLHELEIGGCTFLNPGQPPNWPLLLPLCKIKATKKLVFPHDDPATSSLAAKERFAEYLCAAEDRLRASAKKREESARAEALERAQRHEQEIRDRAAAQEAFEAEQARLGQEWIAASKIPESDMSVHNWLNVPRISCCDIDRDLARVKGLKQFERELEQHSPTAEAEPYRPVTLVDIEADEGEFEIVTRPSKPPGYDDVTAEGWDIVSVRSRRSSTSMRSSSSSGEEWQDTASTLVEKANNDDDEEEAENKWEFIDK</sequence>
<gene>
    <name evidence="3" type="ORF">K432DRAFT_378376</name>
</gene>
<dbReference type="PANTHER" id="PTHR38790">
    <property type="entry name" value="2EXR DOMAIN-CONTAINING PROTEIN-RELATED"/>
    <property type="match status" value="1"/>
</dbReference>
<feature type="compositionally biased region" description="Low complexity" evidence="1">
    <location>
        <begin position="477"/>
        <end position="487"/>
    </location>
</feature>
<evidence type="ECO:0000259" key="2">
    <source>
        <dbReference type="Pfam" id="PF24864"/>
    </source>
</evidence>
<dbReference type="Pfam" id="PF24864">
    <property type="entry name" value="DUF7730"/>
    <property type="match status" value="1"/>
</dbReference>
<evidence type="ECO:0000313" key="3">
    <source>
        <dbReference type="EMBL" id="OCK84623.1"/>
    </source>
</evidence>
<organism evidence="3 4">
    <name type="scientific">Lepidopterella palustris CBS 459.81</name>
    <dbReference type="NCBI Taxonomy" id="1314670"/>
    <lineage>
        <taxon>Eukaryota</taxon>
        <taxon>Fungi</taxon>
        <taxon>Dikarya</taxon>
        <taxon>Ascomycota</taxon>
        <taxon>Pezizomycotina</taxon>
        <taxon>Dothideomycetes</taxon>
        <taxon>Pleosporomycetidae</taxon>
        <taxon>Mytilinidiales</taxon>
        <taxon>Argynnaceae</taxon>
        <taxon>Lepidopterella</taxon>
    </lineage>
</organism>
<proteinExistence type="predicted"/>
<reference evidence="3 4" key="1">
    <citation type="journal article" date="2016" name="Nat. Commun.">
        <title>Ectomycorrhizal ecology is imprinted in the genome of the dominant symbiotic fungus Cenococcum geophilum.</title>
        <authorList>
            <consortium name="DOE Joint Genome Institute"/>
            <person name="Peter M."/>
            <person name="Kohler A."/>
            <person name="Ohm R.A."/>
            <person name="Kuo A."/>
            <person name="Krutzmann J."/>
            <person name="Morin E."/>
            <person name="Arend M."/>
            <person name="Barry K.W."/>
            <person name="Binder M."/>
            <person name="Choi C."/>
            <person name="Clum A."/>
            <person name="Copeland A."/>
            <person name="Grisel N."/>
            <person name="Haridas S."/>
            <person name="Kipfer T."/>
            <person name="LaButti K."/>
            <person name="Lindquist E."/>
            <person name="Lipzen A."/>
            <person name="Maire R."/>
            <person name="Meier B."/>
            <person name="Mihaltcheva S."/>
            <person name="Molinier V."/>
            <person name="Murat C."/>
            <person name="Poggeler S."/>
            <person name="Quandt C.A."/>
            <person name="Sperisen C."/>
            <person name="Tritt A."/>
            <person name="Tisserant E."/>
            <person name="Crous P.W."/>
            <person name="Henrissat B."/>
            <person name="Nehls U."/>
            <person name="Egli S."/>
            <person name="Spatafora J.W."/>
            <person name="Grigoriev I.V."/>
            <person name="Martin F.M."/>
        </authorList>
    </citation>
    <scope>NUCLEOTIDE SEQUENCE [LARGE SCALE GENOMIC DNA]</scope>
    <source>
        <strain evidence="3 4">CBS 459.81</strain>
    </source>
</reference>
<dbReference type="InterPro" id="IPR056632">
    <property type="entry name" value="DUF7730"/>
</dbReference>
<dbReference type="PANTHER" id="PTHR38790:SF4">
    <property type="entry name" value="2EXR DOMAIN-CONTAINING PROTEIN"/>
    <property type="match status" value="1"/>
</dbReference>
<keyword evidence="4" id="KW-1185">Reference proteome</keyword>
<dbReference type="OrthoDB" id="62952at2759"/>
<dbReference type="EMBL" id="KV744833">
    <property type="protein sequence ID" value="OCK84623.1"/>
    <property type="molecule type" value="Genomic_DNA"/>
</dbReference>
<feature type="region of interest" description="Disordered" evidence="1">
    <location>
        <begin position="77"/>
        <end position="103"/>
    </location>
</feature>
<name>A0A8E2EIX1_9PEZI</name>
<accession>A0A8E2EIX1</accession>
<evidence type="ECO:0000313" key="4">
    <source>
        <dbReference type="Proteomes" id="UP000250266"/>
    </source>
</evidence>
<feature type="region of interest" description="Disordered" evidence="1">
    <location>
        <begin position="473"/>
        <end position="520"/>
    </location>
</feature>
<dbReference type="AlphaFoldDB" id="A0A8E2EIX1"/>
<evidence type="ECO:0000256" key="1">
    <source>
        <dbReference type="SAM" id="MobiDB-lite"/>
    </source>
</evidence>